<sequence length="76" mass="8415">MSGEIERAATGLDAQHLSVLDALAEGRRLGLASRNQDKIRRKLRERGLIAYCGNPKRWQISGDGLAVRATMKELQP</sequence>
<evidence type="ECO:0000313" key="1">
    <source>
        <dbReference type="EMBL" id="KMS58786.1"/>
    </source>
</evidence>
<dbReference type="Proteomes" id="UP000052232">
    <property type="component" value="Unassembled WGS sequence"/>
</dbReference>
<protein>
    <submittedName>
        <fullName evidence="1">Uncharacterized protein</fullName>
    </submittedName>
</protein>
<comment type="caution">
    <text evidence="1">The sequence shown here is derived from an EMBL/GenBank/DDBJ whole genome shotgun (WGS) entry which is preliminary data.</text>
</comment>
<reference evidence="1 2" key="1">
    <citation type="journal article" date="2015" name="G3 (Bethesda)">
        <title>Insights into Ongoing Evolution of the Hexachlorocyclohexane Catabolic Pathway from Comparative Genomics of Ten Sphingomonadaceae Strains.</title>
        <authorList>
            <person name="Pearce S.L."/>
            <person name="Oakeshott J.G."/>
            <person name="Pandey G."/>
        </authorList>
    </citation>
    <scope>NUCLEOTIDE SEQUENCE [LARGE SCALE GENOMIC DNA]</scope>
    <source>
        <strain evidence="1 2">LL01</strain>
    </source>
</reference>
<proteinExistence type="predicted"/>
<dbReference type="EMBL" id="JACT01000001">
    <property type="protein sequence ID" value="KMS58786.1"/>
    <property type="molecule type" value="Genomic_DNA"/>
</dbReference>
<keyword evidence="2" id="KW-1185">Reference proteome</keyword>
<accession>A0A0J7Y4D0</accession>
<evidence type="ECO:0000313" key="2">
    <source>
        <dbReference type="Proteomes" id="UP000052232"/>
    </source>
</evidence>
<organism evidence="1 2">
    <name type="scientific">Sphingobium cupriresistens LL01</name>
    <dbReference type="NCBI Taxonomy" id="1420583"/>
    <lineage>
        <taxon>Bacteria</taxon>
        <taxon>Pseudomonadati</taxon>
        <taxon>Pseudomonadota</taxon>
        <taxon>Alphaproteobacteria</taxon>
        <taxon>Sphingomonadales</taxon>
        <taxon>Sphingomonadaceae</taxon>
        <taxon>Sphingobium</taxon>
    </lineage>
</organism>
<name>A0A0J7Y4D0_9SPHN</name>
<dbReference type="STRING" id="1420583.V473_07235"/>
<gene>
    <name evidence="1" type="ORF">V473_07235</name>
</gene>
<dbReference type="AlphaFoldDB" id="A0A0J7Y4D0"/>
<dbReference type="PATRIC" id="fig|1420583.3.peg.1458"/>